<evidence type="ECO:0000256" key="4">
    <source>
        <dbReference type="SAM" id="SignalP"/>
    </source>
</evidence>
<feature type="compositionally biased region" description="Low complexity" evidence="3">
    <location>
        <begin position="437"/>
        <end position="448"/>
    </location>
</feature>
<feature type="chain" id="PRO_5037589174" evidence="4">
    <location>
        <begin position="31"/>
        <end position="1278"/>
    </location>
</feature>
<evidence type="ECO:0000256" key="2">
    <source>
        <dbReference type="ARBA" id="ARBA00022837"/>
    </source>
</evidence>
<keyword evidence="4" id="KW-0732">Signal</keyword>
<dbReference type="GO" id="GO:0046872">
    <property type="term" value="F:metal ion binding"/>
    <property type="evidence" value="ECO:0007669"/>
    <property type="project" value="UniProtKB-KW"/>
</dbReference>
<name>A0A939H1W7_9BURK</name>
<dbReference type="Gene3D" id="3.40.50.410">
    <property type="entry name" value="von Willebrand factor, type A domain"/>
    <property type="match status" value="1"/>
</dbReference>
<evidence type="ECO:0000313" key="7">
    <source>
        <dbReference type="Proteomes" id="UP000664731"/>
    </source>
</evidence>
<reference evidence="6" key="1">
    <citation type="submission" date="2021-03" db="EMBL/GenBank/DDBJ databases">
        <title>Comamonas denitrificans.</title>
        <authorList>
            <person name="Finster K."/>
        </authorList>
    </citation>
    <scope>NUCLEOTIDE SEQUENCE</scope>
    <source>
        <strain evidence="6">MM2021_4</strain>
    </source>
</reference>
<accession>A0A939H1W7</accession>
<dbReference type="AlphaFoldDB" id="A0A939H1W7"/>
<feature type="domain" description="PilY1 beta-propeller" evidence="5">
    <location>
        <begin position="870"/>
        <end position="1067"/>
    </location>
</feature>
<dbReference type="InterPro" id="IPR036465">
    <property type="entry name" value="vWFA_dom_sf"/>
</dbReference>
<evidence type="ECO:0000256" key="1">
    <source>
        <dbReference type="ARBA" id="ARBA00022723"/>
    </source>
</evidence>
<feature type="region of interest" description="Disordered" evidence="3">
    <location>
        <begin position="648"/>
        <end position="674"/>
    </location>
</feature>
<sequence length="1278" mass="140597">MPRRTTPQKFRRRLIAIAASAALAPASAWALDLANSPPGTVEPYVAPNVILSLDDSGSMDEKDMLNGTKSRAAVLQDALKAVFEDRSLLPEGKIRLAWQTLGNCTKVNGEKWAPKLNAAAASSNNINVMRSLEGTHRDNFLLYAKNFNTCAWTPTHFMMKRADEYMRAPLHKNGPWASKPGETLNRPNEKPLGCRRNYHIVLTDGAWNGYYYGPESTYFDNNDEIQTNKNSDQEDINTNPINFDNQDSETNSNGKLGPNYPVETTDAFFLPDGTAYKRSDPQTWIYRDIDYPTWSSFHLGYRPCSETKKSGKECSDRWGGYMSTLSDWAFQSWAKPLQAKENLDGSVSPLPEYIKAPEEETFTNRVSGRKATLKKYWNPRYNPATWPHMTTFTIGFSKDSLPENQYRPIGYEENSKSPSWKSNIGNYSTRRKGSQPGTTIDTTNGNNGKLIPPTNTLPYGYDGSFADYASGWAQWHAIAKQEQDDMWHAAINGRGQFYAVEKGEDLKKAFEQIIRTINTEVSPSITSTALSGSNISRSGVSKFTGNYEPQSGWKGFVIAETVDTDGGVTLAWGGENTANKLDALASHESRVILSWSDQWVNAAPKGGVPFVWAADQSNLSTSQKLALQKATNGTDEGEAAGQDRLNYIRGDRSKEGTNPSNYTESKPYRQRQSRQGDIVNSEVWYTAAPARSYAFNGYSKFITDYKDRTPMIYVGGNDGMLHGFSAEDGTEKIAYVPQGVIPSLTRLTAPAYDQQHRYFVDGSPMTGDANTSTDPNSPDWRTLLVGTLGAGGRGYFVLDVTNPSNFSADNASSLVVLDRTRSTEVSPPDCTLESDSTIQAACTTTVTEDRDIGHITAAPVTNSTSLLHASQITMLNNNRWAVVLGNGYNSANQRPVLLVQYLDGNKELLTIPTTVDVPGTGKANDNGLSAPRLVDLNGDDRPDIAYAGDNQGNMWKFDLTNYDASKWKVAFNGAPLFTAQRPAVYGNSGTELPQPITVAPTTRANDRKKCELDSATNECKANTSTPVGGMMVAFGTGRNVARNDPESTNVHTLYSVLDNTRYRYIKDSNPKRLEIHPGKTCQTSDGPKCINVPAPAPLGAGVDAAKLKKQTTTVVSGSQQATLGQDPLKPTNWGSYNGWYLDLPSTGERLLKPLDFYDGTNILTVYSQVPAKGSNVFDASIESCETGSVDDERQYRTFINIMDGATPSIQLMAVADGIDDIMVRRQVRKGAHAMVTSKDKNTDLSSCVGDKCDATLLEKEELNRMPETTSRPSWRQMQ</sequence>
<gene>
    <name evidence="6" type="ORF">J1777_09615</name>
</gene>
<keyword evidence="1" id="KW-0479">Metal-binding</keyword>
<dbReference type="EMBL" id="JAFNME010000019">
    <property type="protein sequence ID" value="MBO1250076.1"/>
    <property type="molecule type" value="Genomic_DNA"/>
</dbReference>
<feature type="signal peptide" evidence="4">
    <location>
        <begin position="1"/>
        <end position="30"/>
    </location>
</feature>
<keyword evidence="7" id="KW-1185">Reference proteome</keyword>
<feature type="compositionally biased region" description="Polar residues" evidence="3">
    <location>
        <begin position="222"/>
        <end position="254"/>
    </location>
</feature>
<feature type="region of interest" description="Disordered" evidence="3">
    <location>
        <begin position="409"/>
        <end position="451"/>
    </location>
</feature>
<evidence type="ECO:0000256" key="3">
    <source>
        <dbReference type="SAM" id="MobiDB-lite"/>
    </source>
</evidence>
<proteinExistence type="predicted"/>
<dbReference type="Proteomes" id="UP000664731">
    <property type="component" value="Unassembled WGS sequence"/>
</dbReference>
<comment type="caution">
    <text evidence="6">The sequence shown here is derived from an EMBL/GenBank/DDBJ whole genome shotgun (WGS) entry which is preliminary data.</text>
</comment>
<evidence type="ECO:0000313" key="6">
    <source>
        <dbReference type="EMBL" id="MBO1250076.1"/>
    </source>
</evidence>
<protein>
    <submittedName>
        <fullName evidence="6">Pilus assembly protein PilC</fullName>
    </submittedName>
</protein>
<feature type="compositionally biased region" description="Polar residues" evidence="3">
    <location>
        <begin position="416"/>
        <end position="428"/>
    </location>
</feature>
<dbReference type="InterPro" id="IPR008707">
    <property type="entry name" value="B-propeller_PilY1"/>
</dbReference>
<feature type="domain" description="PilY1 beta-propeller" evidence="5">
    <location>
        <begin position="676"/>
        <end position="806"/>
    </location>
</feature>
<dbReference type="RefSeq" id="WP_207575517.1">
    <property type="nucleotide sequence ID" value="NZ_JAFNME010000019.1"/>
</dbReference>
<keyword evidence="2" id="KW-0106">Calcium</keyword>
<organism evidence="6 7">
    <name type="scientific">Comamonas denitrificans</name>
    <dbReference type="NCBI Taxonomy" id="117506"/>
    <lineage>
        <taxon>Bacteria</taxon>
        <taxon>Pseudomonadati</taxon>
        <taxon>Pseudomonadota</taxon>
        <taxon>Betaproteobacteria</taxon>
        <taxon>Burkholderiales</taxon>
        <taxon>Comamonadaceae</taxon>
        <taxon>Comamonas</taxon>
    </lineage>
</organism>
<feature type="region of interest" description="Disordered" evidence="3">
    <location>
        <begin position="222"/>
        <end position="258"/>
    </location>
</feature>
<evidence type="ECO:0000259" key="5">
    <source>
        <dbReference type="Pfam" id="PF05567"/>
    </source>
</evidence>
<dbReference type="Pfam" id="PF05567">
    <property type="entry name" value="T4P_PilY1"/>
    <property type="match status" value="2"/>
</dbReference>